<dbReference type="InterPro" id="IPR035466">
    <property type="entry name" value="GlmS/AgaS_SIS"/>
</dbReference>
<evidence type="ECO:0000256" key="1">
    <source>
        <dbReference type="ARBA" id="ARBA00001031"/>
    </source>
</evidence>
<evidence type="ECO:0000256" key="5">
    <source>
        <dbReference type="ARBA" id="ARBA00022737"/>
    </source>
</evidence>
<evidence type="ECO:0000256" key="6">
    <source>
        <dbReference type="ARBA" id="ARBA00022962"/>
    </source>
</evidence>
<dbReference type="PANTHER" id="PTHR10937">
    <property type="entry name" value="GLUCOSAMINE--FRUCTOSE-6-PHOSPHATE AMINOTRANSFERASE, ISOMERIZING"/>
    <property type="match status" value="1"/>
</dbReference>
<dbReference type="PROSITE" id="PS51464">
    <property type="entry name" value="SIS"/>
    <property type="match status" value="2"/>
</dbReference>
<dbReference type="EMBL" id="AP024483">
    <property type="protein sequence ID" value="BCS83440.1"/>
    <property type="molecule type" value="Genomic_DNA"/>
</dbReference>
<reference evidence="9 10" key="1">
    <citation type="submission" date="2021-02" db="EMBL/GenBank/DDBJ databases">
        <title>Cotonvirus japonicus, which uses Golgi apparatus of host cells for its virion factory, phylogenetically links tailed tupanvirus and icosahedral mimivirus.</title>
        <authorList>
            <person name="Takahashi H."/>
            <person name="Fukaya S."/>
            <person name="Song C."/>
            <person name="Murata K."/>
            <person name="Takemura M."/>
        </authorList>
    </citation>
    <scope>NUCLEOTIDE SEQUENCE [LARGE SCALE GENOMIC DNA]</scope>
</reference>
<keyword evidence="4" id="KW-0808">Transferase</keyword>
<feature type="domain" description="SIS" evidence="8">
    <location>
        <begin position="287"/>
        <end position="432"/>
    </location>
</feature>
<dbReference type="GeneID" id="80558645"/>
<protein>
    <recommendedName>
        <fullName evidence="2">glutamine--fructose-6-phosphate transaminase (isomerizing)</fullName>
        <ecNumber evidence="2">2.6.1.16</ecNumber>
    </recommendedName>
</protein>
<dbReference type="RefSeq" id="YP_010842048.1">
    <property type="nucleotide sequence ID" value="NC_079139.1"/>
</dbReference>
<dbReference type="InterPro" id="IPR029055">
    <property type="entry name" value="Ntn_hydrolases_N"/>
</dbReference>
<evidence type="ECO:0000259" key="7">
    <source>
        <dbReference type="PROSITE" id="PS51278"/>
    </source>
</evidence>
<dbReference type="Pfam" id="PF13522">
    <property type="entry name" value="GATase_6"/>
    <property type="match status" value="1"/>
</dbReference>
<feature type="domain" description="Glutamine amidotransferase type-2" evidence="7">
    <location>
        <begin position="2"/>
        <end position="226"/>
    </location>
</feature>
<dbReference type="SUPFAM" id="SSF53697">
    <property type="entry name" value="SIS domain"/>
    <property type="match status" value="1"/>
</dbReference>
<evidence type="ECO:0000313" key="10">
    <source>
        <dbReference type="Proteomes" id="UP001321479"/>
    </source>
</evidence>
<keyword evidence="5" id="KW-0677">Repeat</keyword>
<dbReference type="GO" id="GO:0008483">
    <property type="term" value="F:transaminase activity"/>
    <property type="evidence" value="ECO:0007669"/>
    <property type="project" value="UniProtKB-KW"/>
</dbReference>
<name>A0ABM7NTD7_9VIRU</name>
<dbReference type="InterPro" id="IPR001347">
    <property type="entry name" value="SIS_dom"/>
</dbReference>
<dbReference type="NCBIfam" id="NF001484">
    <property type="entry name" value="PRK00331.1"/>
    <property type="match status" value="1"/>
</dbReference>
<evidence type="ECO:0000256" key="3">
    <source>
        <dbReference type="ARBA" id="ARBA00022576"/>
    </source>
</evidence>
<dbReference type="InterPro" id="IPR035490">
    <property type="entry name" value="GlmS/FrlB_SIS"/>
</dbReference>
<feature type="domain" description="SIS" evidence="8">
    <location>
        <begin position="457"/>
        <end position="595"/>
    </location>
</feature>
<dbReference type="PROSITE" id="PS51278">
    <property type="entry name" value="GATASE_TYPE_2"/>
    <property type="match status" value="1"/>
</dbReference>
<dbReference type="InterPro" id="IPR017932">
    <property type="entry name" value="GATase_2_dom"/>
</dbReference>
<dbReference type="InterPro" id="IPR046348">
    <property type="entry name" value="SIS_dom_sf"/>
</dbReference>
<keyword evidence="10" id="KW-1185">Reference proteome</keyword>
<proteinExistence type="predicted"/>
<dbReference type="EC" id="2.6.1.16" evidence="2"/>
<accession>A0ABM7NTD7</accession>
<dbReference type="Gene3D" id="3.60.20.10">
    <property type="entry name" value="Glutamine Phosphoribosylpyrophosphate, subunit 1, domain 1"/>
    <property type="match status" value="1"/>
</dbReference>
<dbReference type="Gene3D" id="3.40.50.10490">
    <property type="entry name" value="Glucose-6-phosphate isomerase like protein, domain 1"/>
    <property type="match status" value="2"/>
</dbReference>
<dbReference type="InterPro" id="IPR005855">
    <property type="entry name" value="GFAT"/>
</dbReference>
<evidence type="ECO:0000256" key="2">
    <source>
        <dbReference type="ARBA" id="ARBA00012916"/>
    </source>
</evidence>
<evidence type="ECO:0000313" key="9">
    <source>
        <dbReference type="EMBL" id="BCS83440.1"/>
    </source>
</evidence>
<sequence length="605" mass="68173">MCGISACLSNSNNNAMNSVINALTKLQNRGYDSAGICTIIDSEFAIKKAVSNQGENAMVNIKSDSLSMIKCNIAIGHTRWATHGEKTIENAHPHTDDNHKYAIVHNGIIENYTELRKTLLDNEYKLYGQTDTEIVVKYLDYLVKNNKGFEELNQIMKGSWAMLILDKEKSNTIHFMKNGSPLIIGFNDDDTKIMFVSEFIGFDSDITKYITIKENDYGHVSLVENKYTLNSQNTYTKIPMMNIITDISPDPYDYWTIKEINDQPTAIKNLISDKINSQFSLDFPELKSQDLHNIEHIILLGCGTSYHAAQVGLKFIKKFRNDLTVDVIDGADFEKSDIPESKNTLLILLSQSGETKDLYQALVIGKQCGTKTIGIINVENSLIAREVDICLYLKAGREHAVASTKSFTNQVVMLLMFALFMAKTNLHLVDKYIQAIINLPLEFKSIINQSIKEVPEMLKIFENQTNCFILGKLISEWIAKEGSLKIKEISYIHSEGYSAAALKHGPFALLTKNIPVILLANDDDYFSKIENANAEIKSRQASVIFITNKKIKPDSIDYLFYYDTESVLFSLLSIVPLQILAYELALNRGNNPDYPRNLAKVVTVQ</sequence>
<dbReference type="NCBIfam" id="TIGR01135">
    <property type="entry name" value="glmS"/>
    <property type="match status" value="1"/>
</dbReference>
<keyword evidence="6" id="KW-0315">Glutamine amidotransferase</keyword>
<keyword evidence="3 9" id="KW-0032">Aminotransferase</keyword>
<comment type="catalytic activity">
    <reaction evidence="1">
        <text>D-fructose 6-phosphate + L-glutamine = D-glucosamine 6-phosphate + L-glutamate</text>
        <dbReference type="Rhea" id="RHEA:13237"/>
        <dbReference type="ChEBI" id="CHEBI:29985"/>
        <dbReference type="ChEBI" id="CHEBI:58359"/>
        <dbReference type="ChEBI" id="CHEBI:58725"/>
        <dbReference type="ChEBI" id="CHEBI:61527"/>
        <dbReference type="EC" id="2.6.1.16"/>
    </reaction>
</comment>
<organism evidence="9 10">
    <name type="scientific">Cotonvirus japonicus</name>
    <dbReference type="NCBI Taxonomy" id="2811091"/>
    <lineage>
        <taxon>Viruses</taxon>
        <taxon>Varidnaviria</taxon>
        <taxon>Bamfordvirae</taxon>
        <taxon>Nucleocytoviricota</taxon>
        <taxon>Megaviricetes</taxon>
        <taxon>Imitervirales</taxon>
        <taxon>Mimiviridae</taxon>
        <taxon>Megamimivirinae</taxon>
        <taxon>Cotonvirus</taxon>
        <taxon>Cotonvirus japonicum</taxon>
    </lineage>
</organism>
<dbReference type="Pfam" id="PF01380">
    <property type="entry name" value="SIS"/>
    <property type="match status" value="2"/>
</dbReference>
<dbReference type="CDD" id="cd05009">
    <property type="entry name" value="SIS_GlmS_GlmD_2"/>
    <property type="match status" value="1"/>
</dbReference>
<evidence type="ECO:0000256" key="4">
    <source>
        <dbReference type="ARBA" id="ARBA00022679"/>
    </source>
</evidence>
<evidence type="ECO:0000259" key="8">
    <source>
        <dbReference type="PROSITE" id="PS51464"/>
    </source>
</evidence>
<dbReference type="SUPFAM" id="SSF56235">
    <property type="entry name" value="N-terminal nucleophile aminohydrolases (Ntn hydrolases)"/>
    <property type="match status" value="1"/>
</dbReference>
<dbReference type="Proteomes" id="UP001321479">
    <property type="component" value="Segment"/>
</dbReference>
<dbReference type="CDD" id="cd05008">
    <property type="entry name" value="SIS_GlmS_GlmD_1"/>
    <property type="match status" value="1"/>
</dbReference>
<dbReference type="PANTHER" id="PTHR10937:SF0">
    <property type="entry name" value="GLUTAMINE--FRUCTOSE-6-PHOSPHATE TRANSAMINASE (ISOMERIZING)"/>
    <property type="match status" value="1"/>
</dbReference>